<dbReference type="InterPro" id="IPR001478">
    <property type="entry name" value="PDZ"/>
</dbReference>
<accession>A0ABW5E200</accession>
<evidence type="ECO:0000313" key="6">
    <source>
        <dbReference type="EMBL" id="MFD2276636.1"/>
    </source>
</evidence>
<dbReference type="Gene3D" id="2.30.42.10">
    <property type="match status" value="2"/>
</dbReference>
<feature type="transmembrane region" description="Helical" evidence="4">
    <location>
        <begin position="7"/>
        <end position="25"/>
    </location>
</feature>
<evidence type="ECO:0000256" key="4">
    <source>
        <dbReference type="SAM" id="Phobius"/>
    </source>
</evidence>
<dbReference type="InterPro" id="IPR009003">
    <property type="entry name" value="Peptidase_S1_PA"/>
</dbReference>
<evidence type="ECO:0000313" key="7">
    <source>
        <dbReference type="Proteomes" id="UP001597297"/>
    </source>
</evidence>
<dbReference type="SUPFAM" id="SSF50494">
    <property type="entry name" value="Trypsin-like serine proteases"/>
    <property type="match status" value="1"/>
</dbReference>
<keyword evidence="2" id="KW-0645">Protease</keyword>
<dbReference type="InterPro" id="IPR036034">
    <property type="entry name" value="PDZ_sf"/>
</dbReference>
<evidence type="ECO:0000256" key="1">
    <source>
        <dbReference type="ARBA" id="ARBA00010541"/>
    </source>
</evidence>
<dbReference type="Proteomes" id="UP001597297">
    <property type="component" value="Unassembled WGS sequence"/>
</dbReference>
<dbReference type="SUPFAM" id="SSF50156">
    <property type="entry name" value="PDZ domain-like"/>
    <property type="match status" value="2"/>
</dbReference>
<dbReference type="SMART" id="SM00228">
    <property type="entry name" value="PDZ"/>
    <property type="match status" value="2"/>
</dbReference>
<dbReference type="InterPro" id="IPR051201">
    <property type="entry name" value="Chloro_Bact_Ser_Proteases"/>
</dbReference>
<sequence length="500" mass="55115">MKDGYRRFLIITIVILSSFLIVTVARKLNESTGLLEFINHTGPDFTEEKIKNVTLADGPIIERKDIELLAQLNNEYSRISSAVMPSVVSINTAGTKNAHIRDRFGRVQTQTSNTSGQGSGVIVSEEGHIITNYHVISNMQEIHVQLANGITHEVSIIGTDSSLDIAVLKIKAEGPFPALPFGDSDEVREGNIVLAFGNPFGIGKSITQGMISARERSISDLQGELFQSSAAINPGYSGGPLVNIYGEIIGINSNIYKNDEKSPNSQGISFSIPSNIVQRTFINICERGKPIRGFLGVASQPLVDDMQKKLGYTKEYGILVSNVGPGTPAAKAGIQPEDIILNFDGRAVRDAKHLRGIIERSEIGKPYKVLIWRDKAQKELEVTIEEFNKELAIIPAASEISKTERILLNVGIEVTFLNNTHRRQGIMGVRVTRVFDDSLAYGLIQPNDIIYQVNQYRINQPNEFYSIIEMSAPKQSTECFVLRAGQVLPEPIIIPQLKEE</sequence>
<reference evidence="7" key="1">
    <citation type="journal article" date="2019" name="Int. J. Syst. Evol. Microbiol.">
        <title>The Global Catalogue of Microorganisms (GCM) 10K type strain sequencing project: providing services to taxonomists for standard genome sequencing and annotation.</title>
        <authorList>
            <consortium name="The Broad Institute Genomics Platform"/>
            <consortium name="The Broad Institute Genome Sequencing Center for Infectious Disease"/>
            <person name="Wu L."/>
            <person name="Ma J."/>
        </authorList>
    </citation>
    <scope>NUCLEOTIDE SEQUENCE [LARGE SCALE GENOMIC DNA]</scope>
    <source>
        <strain evidence="7">JCM 16545</strain>
    </source>
</reference>
<proteinExistence type="inferred from homology"/>
<dbReference type="InterPro" id="IPR001940">
    <property type="entry name" value="Peptidase_S1C"/>
</dbReference>
<evidence type="ECO:0000259" key="5">
    <source>
        <dbReference type="PROSITE" id="PS50106"/>
    </source>
</evidence>
<dbReference type="PROSITE" id="PS50106">
    <property type="entry name" value="PDZ"/>
    <property type="match status" value="1"/>
</dbReference>
<organism evidence="6 7">
    <name type="scientific">Rubritalea spongiae</name>
    <dbReference type="NCBI Taxonomy" id="430797"/>
    <lineage>
        <taxon>Bacteria</taxon>
        <taxon>Pseudomonadati</taxon>
        <taxon>Verrucomicrobiota</taxon>
        <taxon>Verrucomicrobiia</taxon>
        <taxon>Verrucomicrobiales</taxon>
        <taxon>Rubritaleaceae</taxon>
        <taxon>Rubritalea</taxon>
    </lineage>
</organism>
<dbReference type="PANTHER" id="PTHR43343">
    <property type="entry name" value="PEPTIDASE S12"/>
    <property type="match status" value="1"/>
</dbReference>
<dbReference type="PRINTS" id="PR00834">
    <property type="entry name" value="PROTEASES2C"/>
</dbReference>
<feature type="domain" description="PDZ" evidence="5">
    <location>
        <begin position="292"/>
        <end position="375"/>
    </location>
</feature>
<evidence type="ECO:0000256" key="2">
    <source>
        <dbReference type="ARBA" id="ARBA00022670"/>
    </source>
</evidence>
<dbReference type="RefSeq" id="WP_377094582.1">
    <property type="nucleotide sequence ID" value="NZ_JBHSJM010000001.1"/>
</dbReference>
<keyword evidence="4" id="KW-0472">Membrane</keyword>
<dbReference type="Pfam" id="PF13180">
    <property type="entry name" value="PDZ_2"/>
    <property type="match status" value="1"/>
</dbReference>
<gene>
    <name evidence="6" type="ORF">ACFSQZ_09170</name>
</gene>
<comment type="caution">
    <text evidence="6">The sequence shown here is derived from an EMBL/GenBank/DDBJ whole genome shotgun (WGS) entry which is preliminary data.</text>
</comment>
<comment type="similarity">
    <text evidence="1">Belongs to the peptidase S1C family.</text>
</comment>
<keyword evidence="4" id="KW-0812">Transmembrane</keyword>
<dbReference type="InterPro" id="IPR043504">
    <property type="entry name" value="Peptidase_S1_PA_chymotrypsin"/>
</dbReference>
<evidence type="ECO:0000256" key="3">
    <source>
        <dbReference type="ARBA" id="ARBA00022801"/>
    </source>
</evidence>
<dbReference type="EMBL" id="JBHUJC010000026">
    <property type="protein sequence ID" value="MFD2276636.1"/>
    <property type="molecule type" value="Genomic_DNA"/>
</dbReference>
<keyword evidence="4" id="KW-1133">Transmembrane helix</keyword>
<dbReference type="Gene3D" id="2.40.10.10">
    <property type="entry name" value="Trypsin-like serine proteases"/>
    <property type="match status" value="2"/>
</dbReference>
<name>A0ABW5E200_9BACT</name>
<protein>
    <submittedName>
        <fullName evidence="6">Trypsin-like peptidase domain-containing protein</fullName>
    </submittedName>
</protein>
<dbReference type="PANTHER" id="PTHR43343:SF3">
    <property type="entry name" value="PROTEASE DO-LIKE 8, CHLOROPLASTIC"/>
    <property type="match status" value="1"/>
</dbReference>
<dbReference type="Pfam" id="PF13365">
    <property type="entry name" value="Trypsin_2"/>
    <property type="match status" value="1"/>
</dbReference>
<keyword evidence="3" id="KW-0378">Hydrolase</keyword>
<keyword evidence="7" id="KW-1185">Reference proteome</keyword>